<keyword evidence="1" id="KW-0472">Membrane</keyword>
<evidence type="ECO:0000313" key="3">
    <source>
        <dbReference type="Proteomes" id="UP000261704"/>
    </source>
</evidence>
<gene>
    <name evidence="2" type="ORF">BAR1_15495</name>
</gene>
<accession>A0A347UK35</accession>
<evidence type="ECO:0000256" key="1">
    <source>
        <dbReference type="SAM" id="Phobius"/>
    </source>
</evidence>
<dbReference type="OrthoDB" id="7862972at2"/>
<keyword evidence="1" id="KW-0812">Transmembrane</keyword>
<evidence type="ECO:0008006" key="4">
    <source>
        <dbReference type="Google" id="ProtNLM"/>
    </source>
</evidence>
<feature type="transmembrane region" description="Helical" evidence="1">
    <location>
        <begin position="75"/>
        <end position="102"/>
    </location>
</feature>
<feature type="transmembrane region" description="Helical" evidence="1">
    <location>
        <begin position="238"/>
        <end position="255"/>
    </location>
</feature>
<dbReference type="KEGG" id="pamo:BAR1_15495"/>
<reference evidence="2 3" key="1">
    <citation type="submission" date="2018-09" db="EMBL/GenBank/DDBJ databases">
        <title>Profundibacter amoris BAR1 gen. nov., sp. nov., a new member of the Roseobacter clade isolated at Lokis Castle Vent Field on the Arctic Mid-Oceanic Ridge.</title>
        <authorList>
            <person name="Le Moine Bauer S."/>
            <person name="Sjoeberg A.G."/>
            <person name="L'Haridon S."/>
            <person name="Stokke R."/>
            <person name="Roalkvam I."/>
            <person name="Steen I.H."/>
            <person name="Dahle H."/>
        </authorList>
    </citation>
    <scope>NUCLEOTIDE SEQUENCE [LARGE SCALE GENOMIC DNA]</scope>
    <source>
        <strain evidence="2 3">BAR1</strain>
    </source>
</reference>
<feature type="transmembrane region" description="Helical" evidence="1">
    <location>
        <begin position="411"/>
        <end position="440"/>
    </location>
</feature>
<proteinExistence type="predicted"/>
<feature type="transmembrane region" description="Helical" evidence="1">
    <location>
        <begin position="370"/>
        <end position="390"/>
    </location>
</feature>
<keyword evidence="1" id="KW-1133">Transmembrane helix</keyword>
<feature type="transmembrane region" description="Helical" evidence="1">
    <location>
        <begin position="23"/>
        <end position="43"/>
    </location>
</feature>
<dbReference type="EMBL" id="CP032125">
    <property type="protein sequence ID" value="AXX99213.1"/>
    <property type="molecule type" value="Genomic_DNA"/>
</dbReference>
<feature type="transmembrane region" description="Helical" evidence="1">
    <location>
        <begin position="215"/>
        <end position="232"/>
    </location>
</feature>
<feature type="transmembrane region" description="Helical" evidence="1">
    <location>
        <begin position="108"/>
        <end position="127"/>
    </location>
</feature>
<feature type="transmembrane region" description="Helical" evidence="1">
    <location>
        <begin position="262"/>
        <end position="280"/>
    </location>
</feature>
<feature type="transmembrane region" description="Helical" evidence="1">
    <location>
        <begin position="190"/>
        <end position="208"/>
    </location>
</feature>
<evidence type="ECO:0000313" key="2">
    <source>
        <dbReference type="EMBL" id="AXX99213.1"/>
    </source>
</evidence>
<dbReference type="Proteomes" id="UP000261704">
    <property type="component" value="Chromosome"/>
</dbReference>
<name>A0A347UK35_9RHOB</name>
<feature type="transmembrane region" description="Helical" evidence="1">
    <location>
        <begin position="147"/>
        <end position="170"/>
    </location>
</feature>
<protein>
    <recommendedName>
        <fullName evidence="4">O-antigen polysaccharide polymerase Wzy</fullName>
    </recommendedName>
</protein>
<sequence length="450" mass="49787">MEYPVDHNSAAPQSGKGRPLRDLTVLAVFAITYLAPILVSFFLEGSASSRTYFLILTVTLAASSVYILSRGGITLVFYFQLLSFALFAYGLQQIIGATFVLGNQLSEISTTAFFVFFLHIIFCIIGFRITRRPVLRPPAKQTRKPNLLYVSAGCALVVALAFIIIGPMPYLSSRTEIYLLDNGANAGSSILEYWSKIVFFFAAIASLRTSNKFKAPRLATWVLIGIAIAIANPVNTPRYISITALMVFGMIWLLLSPIRRNIRLVVGLLPLLLAVVQPLTSLMRSGLENLSFANAMGLYSSIEFSSFEVFLNTVRIYQGSSGISNYSLSAIFIFIPRSIWPGKAEGIGVEVAEQSGFTFLNTALPSFANFYVDYGFIGIIIGSLIVGALLRRFDLPKLNAFSFTNRRQMYSIILFALIPIFARGDFSSVAIAAYPMLFAYEYVRFLARLR</sequence>
<keyword evidence="3" id="KW-1185">Reference proteome</keyword>
<dbReference type="RefSeq" id="WP_118943865.1">
    <property type="nucleotide sequence ID" value="NZ_CP032125.1"/>
</dbReference>
<organism evidence="2 3">
    <name type="scientific">Profundibacter amoris</name>
    <dbReference type="NCBI Taxonomy" id="2171755"/>
    <lineage>
        <taxon>Bacteria</taxon>
        <taxon>Pseudomonadati</taxon>
        <taxon>Pseudomonadota</taxon>
        <taxon>Alphaproteobacteria</taxon>
        <taxon>Rhodobacterales</taxon>
        <taxon>Paracoccaceae</taxon>
        <taxon>Profundibacter</taxon>
    </lineage>
</organism>
<dbReference type="AlphaFoldDB" id="A0A347UK35"/>
<feature type="transmembrane region" description="Helical" evidence="1">
    <location>
        <begin position="49"/>
        <end position="68"/>
    </location>
</feature>